<dbReference type="EC" id="6.3.4.21" evidence="5 16"/>
<keyword evidence="10 16" id="KW-0808">Transferase</keyword>
<evidence type="ECO:0000256" key="14">
    <source>
        <dbReference type="ARBA" id="ARBA00023426"/>
    </source>
</evidence>
<dbReference type="InterPro" id="IPR036068">
    <property type="entry name" value="Nicotinate_pribotase-like_C"/>
</dbReference>
<dbReference type="SUPFAM" id="SSF51690">
    <property type="entry name" value="Nicotinate/Quinolinate PRTase C-terminal domain-like"/>
    <property type="match status" value="1"/>
</dbReference>
<comment type="cofactor">
    <cofactor evidence="2">
        <name>Mg(2+)</name>
        <dbReference type="ChEBI" id="CHEBI:18420"/>
    </cofactor>
</comment>
<proteinExistence type="inferred from homology"/>
<dbReference type="FunFam" id="3.20.140.10:FF:000002">
    <property type="entry name" value="Nicotinate phosphoribosyltransferase"/>
    <property type="match status" value="1"/>
</dbReference>
<dbReference type="GO" id="GO:0046872">
    <property type="term" value="F:metal ion binding"/>
    <property type="evidence" value="ECO:0007669"/>
    <property type="project" value="UniProtKB-KW"/>
</dbReference>
<dbReference type="PANTHER" id="PTHR11098">
    <property type="entry name" value="NICOTINATE PHOSPHORIBOSYLTRANSFERASE"/>
    <property type="match status" value="1"/>
</dbReference>
<feature type="domain" description="Nicotinate phosphoribosyltransferase N-terminal" evidence="18">
    <location>
        <begin position="42"/>
        <end position="168"/>
    </location>
</feature>
<comment type="function">
    <text evidence="14">Catalyzes the first step in the biosynthesis of NAD from nicotinic acid, the ATP-dependent synthesis of beta-nicotinate D-ribonucleotide from nicotinate and 5-phospho-D-ribose 1-phosphate. Helps prevent cellular oxidative stress via its role in NAD biosynthesis.</text>
</comment>
<dbReference type="InterPro" id="IPR007229">
    <property type="entry name" value="Nic_PRibTrfase-Fam"/>
</dbReference>
<evidence type="ECO:0000256" key="12">
    <source>
        <dbReference type="ARBA" id="ARBA00022842"/>
    </source>
</evidence>
<dbReference type="Pfam" id="PF04095">
    <property type="entry name" value="NAPRTase"/>
    <property type="match status" value="1"/>
</dbReference>
<dbReference type="InterPro" id="IPR040727">
    <property type="entry name" value="NAPRTase_N"/>
</dbReference>
<dbReference type="FunFam" id="3.20.20.70:FF:000227">
    <property type="entry name" value="Nicotinate phosphoribosyltransferase"/>
    <property type="match status" value="1"/>
</dbReference>
<evidence type="ECO:0000256" key="6">
    <source>
        <dbReference type="ARBA" id="ARBA00022553"/>
    </source>
</evidence>
<evidence type="ECO:0000256" key="11">
    <source>
        <dbReference type="ARBA" id="ARBA00022723"/>
    </source>
</evidence>
<dbReference type="GO" id="GO:0034355">
    <property type="term" value="P:NAD+ biosynthetic process via the salvage pathway"/>
    <property type="evidence" value="ECO:0000318"/>
    <property type="project" value="GO_Central"/>
</dbReference>
<evidence type="ECO:0000256" key="7">
    <source>
        <dbReference type="ARBA" id="ARBA00022598"/>
    </source>
</evidence>
<dbReference type="InterPro" id="IPR013785">
    <property type="entry name" value="Aldolase_TIM"/>
</dbReference>
<gene>
    <name evidence="20" type="ORF">ZOSMA_373G00170</name>
</gene>
<evidence type="ECO:0000256" key="15">
    <source>
        <dbReference type="ARBA" id="ARBA00048668"/>
    </source>
</evidence>
<dbReference type="GO" id="GO:0005829">
    <property type="term" value="C:cytosol"/>
    <property type="evidence" value="ECO:0000318"/>
    <property type="project" value="GO_Central"/>
</dbReference>
<keyword evidence="6" id="KW-0597">Phosphoprotein</keyword>
<dbReference type="PIRSF" id="PIRSF000484">
    <property type="entry name" value="NAPRT"/>
    <property type="match status" value="1"/>
</dbReference>
<keyword evidence="7 16" id="KW-0436">Ligase</keyword>
<keyword evidence="11" id="KW-0479">Metal-binding</keyword>
<evidence type="ECO:0000313" key="21">
    <source>
        <dbReference type="Proteomes" id="UP000036987"/>
    </source>
</evidence>
<dbReference type="Proteomes" id="UP000036987">
    <property type="component" value="Unassembled WGS sequence"/>
</dbReference>
<evidence type="ECO:0000256" key="13">
    <source>
        <dbReference type="ARBA" id="ARBA00023211"/>
    </source>
</evidence>
<dbReference type="PANTHER" id="PTHR11098:SF1">
    <property type="entry name" value="NICOTINATE PHOSPHORIBOSYLTRANSFERASE"/>
    <property type="match status" value="1"/>
</dbReference>
<sequence length="573" mass="64085">MPIKVPIVDDSAKITDEEGGRSEINGRRCSIPRPTNPMVSPLLTDLYQFSMAYAYWKAGKHLDYGVFDLFFRKNPFGGEYTVFAGLDECIRFIAHFKFSEEEILFLQSVMPSCEGAFFDYLRELDCSDVKVNAISEGSVVFPKVPLLTVEGPVAAVQLLETPFVNLVNYASLVTTNASRHRIVAGKSKILLEFGLRRAQGPDGGISASKYCHIGGFDATSNVAAGRLFGIPLRGTHSHAFVSSYMNPDEILNKTLQSSDGSFTCHDFVRLGHDWLSKIQKISSLNGIFGETNQSEFAAFTSYALAFPKNFLALVDTYDVMRSGVPNFCAVALALNDLGYKATGIRLDSGDLAYLSIESRKFFQAIEKELGISSFGKMMITASNDLNEDTLDALKKQGHEVDCFGIGTHLVTCYGQPALGCVFKLVEINNKPRMKLSEDVSKVSIPCRKQCYRLYGIEGYPLLDIMTMKDEPAPKVGERILCRHPFIESKRAHVVPQRVKKLMDCYWHGNSEQLRKELPSLKETRDVCNEQLDQMRPDHMRKLNPTPYKVSVSASLYDFIHFLWLNEAPVGELR</sequence>
<comment type="caution">
    <text evidence="20">The sequence shown here is derived from an EMBL/GenBank/DDBJ whole genome shotgun (WGS) entry which is preliminary data.</text>
</comment>
<evidence type="ECO:0000256" key="1">
    <source>
        <dbReference type="ARBA" id="ARBA00001936"/>
    </source>
</evidence>
<dbReference type="FunFam" id="3.20.20.70:FF:000155">
    <property type="entry name" value="Nicotinate phosphoribosyltransferase"/>
    <property type="match status" value="1"/>
</dbReference>
<keyword evidence="21" id="KW-1185">Reference proteome</keyword>
<comment type="similarity">
    <text evidence="4 16">Belongs to the NAPRTase family.</text>
</comment>
<name>A0A0K9P5T4_ZOSMR</name>
<evidence type="ECO:0000256" key="4">
    <source>
        <dbReference type="ARBA" id="ARBA00010897"/>
    </source>
</evidence>
<dbReference type="OMA" id="VYFPGSP"/>
<dbReference type="Pfam" id="PF17956">
    <property type="entry name" value="NAPRTase_C"/>
    <property type="match status" value="1"/>
</dbReference>
<dbReference type="EMBL" id="LFYR01001161">
    <property type="protein sequence ID" value="KMZ64369.1"/>
    <property type="molecule type" value="Genomic_DNA"/>
</dbReference>
<feature type="domain" description="Nicotinate phosphoribosyltransferase C-terminal" evidence="19">
    <location>
        <begin position="447"/>
        <end position="558"/>
    </location>
</feature>
<dbReference type="AlphaFoldDB" id="A0A0K9P5T4"/>
<dbReference type="SUPFAM" id="SSF54675">
    <property type="entry name" value="Nicotinate/Quinolinate PRTase N-terminal domain-like"/>
    <property type="match status" value="1"/>
</dbReference>
<dbReference type="Gene3D" id="3.20.140.10">
    <property type="entry name" value="nicotinate phosphoribosyltransferase"/>
    <property type="match status" value="2"/>
</dbReference>
<protein>
    <recommendedName>
        <fullName evidence="5 16">Nicotinate phosphoribosyltransferase</fullName>
        <ecNumber evidence="5 16">6.3.4.21</ecNumber>
    </recommendedName>
</protein>
<comment type="PTM">
    <text evidence="16">Transiently phosphorylated on a His residue during the reaction cycle. Phosphorylation strongly increases the affinity for substrates and increases the rate of nicotinate D-ribonucleotide production. Dephosphorylation regenerates the low-affinity form of the enzyme, leading to product release.</text>
</comment>
<evidence type="ECO:0000256" key="9">
    <source>
        <dbReference type="ARBA" id="ARBA00022676"/>
    </source>
</evidence>
<keyword evidence="12" id="KW-0460">Magnesium</keyword>
<comment type="catalytic activity">
    <reaction evidence="15 16">
        <text>5-phospho-alpha-D-ribose 1-diphosphate + nicotinate + ATP + H2O = nicotinate beta-D-ribonucleotide + ADP + phosphate + diphosphate</text>
        <dbReference type="Rhea" id="RHEA:36163"/>
        <dbReference type="ChEBI" id="CHEBI:15377"/>
        <dbReference type="ChEBI" id="CHEBI:30616"/>
        <dbReference type="ChEBI" id="CHEBI:32544"/>
        <dbReference type="ChEBI" id="CHEBI:33019"/>
        <dbReference type="ChEBI" id="CHEBI:43474"/>
        <dbReference type="ChEBI" id="CHEBI:57502"/>
        <dbReference type="ChEBI" id="CHEBI:58017"/>
        <dbReference type="ChEBI" id="CHEBI:456216"/>
        <dbReference type="EC" id="6.3.4.21"/>
    </reaction>
</comment>
<dbReference type="CDD" id="cd01570">
    <property type="entry name" value="NAPRTase_A"/>
    <property type="match status" value="1"/>
</dbReference>
<keyword evidence="8 16" id="KW-0662">Pyridine nucleotide biosynthesis</keyword>
<dbReference type="NCBIfam" id="TIGR01513">
    <property type="entry name" value="NAPRTase_put"/>
    <property type="match status" value="1"/>
</dbReference>
<dbReference type="STRING" id="29655.A0A0K9P5T4"/>
<dbReference type="Gene3D" id="3.20.20.70">
    <property type="entry name" value="Aldolase class I"/>
    <property type="match status" value="2"/>
</dbReference>
<evidence type="ECO:0000256" key="2">
    <source>
        <dbReference type="ARBA" id="ARBA00001946"/>
    </source>
</evidence>
<keyword evidence="9 20" id="KW-0328">Glycosyltransferase</keyword>
<accession>A0A0K9P5T4</accession>
<comment type="cofactor">
    <cofactor evidence="1">
        <name>Mn(2+)</name>
        <dbReference type="ChEBI" id="CHEBI:29035"/>
    </cofactor>
</comment>
<evidence type="ECO:0000256" key="3">
    <source>
        <dbReference type="ARBA" id="ARBA00004952"/>
    </source>
</evidence>
<dbReference type="InterPro" id="IPR041525">
    <property type="entry name" value="N/Namide_PRibTrfase"/>
</dbReference>
<reference evidence="21" key="1">
    <citation type="journal article" date="2016" name="Nature">
        <title>The genome of the seagrass Zostera marina reveals angiosperm adaptation to the sea.</title>
        <authorList>
            <person name="Olsen J.L."/>
            <person name="Rouze P."/>
            <person name="Verhelst B."/>
            <person name="Lin Y.-C."/>
            <person name="Bayer T."/>
            <person name="Collen J."/>
            <person name="Dattolo E."/>
            <person name="De Paoli E."/>
            <person name="Dittami S."/>
            <person name="Maumus F."/>
            <person name="Michel G."/>
            <person name="Kersting A."/>
            <person name="Lauritano C."/>
            <person name="Lohaus R."/>
            <person name="Toepel M."/>
            <person name="Tonon T."/>
            <person name="Vanneste K."/>
            <person name="Amirebrahimi M."/>
            <person name="Brakel J."/>
            <person name="Bostroem C."/>
            <person name="Chovatia M."/>
            <person name="Grimwood J."/>
            <person name="Jenkins J.W."/>
            <person name="Jueterbock A."/>
            <person name="Mraz A."/>
            <person name="Stam W.T."/>
            <person name="Tice H."/>
            <person name="Bornberg-Bauer E."/>
            <person name="Green P.J."/>
            <person name="Pearson G.A."/>
            <person name="Procaccini G."/>
            <person name="Duarte C.M."/>
            <person name="Schmutz J."/>
            <person name="Reusch T.B.H."/>
            <person name="Van de Peer Y."/>
        </authorList>
    </citation>
    <scope>NUCLEOTIDE SEQUENCE [LARGE SCALE GENOMIC DNA]</scope>
    <source>
        <strain evidence="21">cv. Finnish</strain>
    </source>
</reference>
<evidence type="ECO:0000256" key="16">
    <source>
        <dbReference type="RuleBase" id="RU365100"/>
    </source>
</evidence>
<evidence type="ECO:0000259" key="17">
    <source>
        <dbReference type="Pfam" id="PF04095"/>
    </source>
</evidence>
<dbReference type="Pfam" id="PF17767">
    <property type="entry name" value="NAPRTase_N"/>
    <property type="match status" value="1"/>
</dbReference>
<dbReference type="InterPro" id="IPR041619">
    <property type="entry name" value="NAPRTase_C"/>
</dbReference>
<evidence type="ECO:0000256" key="8">
    <source>
        <dbReference type="ARBA" id="ARBA00022642"/>
    </source>
</evidence>
<dbReference type="GO" id="GO:0004516">
    <property type="term" value="F:nicotinate phosphoribosyltransferase activity"/>
    <property type="evidence" value="ECO:0000318"/>
    <property type="project" value="GO_Central"/>
</dbReference>
<evidence type="ECO:0000256" key="5">
    <source>
        <dbReference type="ARBA" id="ARBA00013236"/>
    </source>
</evidence>
<feature type="domain" description="Nicotinate/nicotinamide phosphoribosyltransferase" evidence="17">
    <location>
        <begin position="192"/>
        <end position="441"/>
    </location>
</feature>
<evidence type="ECO:0000259" key="18">
    <source>
        <dbReference type="Pfam" id="PF17767"/>
    </source>
</evidence>
<keyword evidence="13" id="KW-0464">Manganese</keyword>
<evidence type="ECO:0000313" key="20">
    <source>
        <dbReference type="EMBL" id="KMZ64369.1"/>
    </source>
</evidence>
<dbReference type="GO" id="GO:0016757">
    <property type="term" value="F:glycosyltransferase activity"/>
    <property type="evidence" value="ECO:0007669"/>
    <property type="project" value="UniProtKB-KW"/>
</dbReference>
<dbReference type="OrthoDB" id="193380at2759"/>
<evidence type="ECO:0000259" key="19">
    <source>
        <dbReference type="Pfam" id="PF17956"/>
    </source>
</evidence>
<evidence type="ECO:0000256" key="10">
    <source>
        <dbReference type="ARBA" id="ARBA00022679"/>
    </source>
</evidence>
<dbReference type="FunFam" id="3.20.140.10:FF:000006">
    <property type="entry name" value="Nicotinate phosphoribosyltransferase"/>
    <property type="match status" value="1"/>
</dbReference>
<comment type="pathway">
    <text evidence="3 16">Cofactor biosynthesis; NAD(+) biosynthesis; nicotinate D-ribonucleotide from nicotinate: step 1/1.</text>
</comment>
<organism evidence="20 21">
    <name type="scientific">Zostera marina</name>
    <name type="common">Eelgrass</name>
    <dbReference type="NCBI Taxonomy" id="29655"/>
    <lineage>
        <taxon>Eukaryota</taxon>
        <taxon>Viridiplantae</taxon>
        <taxon>Streptophyta</taxon>
        <taxon>Embryophyta</taxon>
        <taxon>Tracheophyta</taxon>
        <taxon>Spermatophyta</taxon>
        <taxon>Magnoliopsida</taxon>
        <taxon>Liliopsida</taxon>
        <taxon>Zosteraceae</taxon>
        <taxon>Zostera</taxon>
    </lineage>
</organism>
<dbReference type="InterPro" id="IPR006405">
    <property type="entry name" value="Nic_PRibTrfase_pncB"/>
</dbReference>
<dbReference type="UniPathway" id="UPA00253">
    <property type="reaction ID" value="UER00457"/>
</dbReference>